<gene>
    <name evidence="2" type="ORF">PEVE_00035933</name>
</gene>
<organism evidence="2 3">
    <name type="scientific">Porites evermanni</name>
    <dbReference type="NCBI Taxonomy" id="104178"/>
    <lineage>
        <taxon>Eukaryota</taxon>
        <taxon>Metazoa</taxon>
        <taxon>Cnidaria</taxon>
        <taxon>Anthozoa</taxon>
        <taxon>Hexacorallia</taxon>
        <taxon>Scleractinia</taxon>
        <taxon>Fungiina</taxon>
        <taxon>Poritidae</taxon>
        <taxon>Porites</taxon>
    </lineage>
</organism>
<protein>
    <submittedName>
        <fullName evidence="2">Uncharacterized protein</fullName>
    </submittedName>
</protein>
<name>A0ABN8T2X8_9CNID</name>
<proteinExistence type="predicted"/>
<feature type="compositionally biased region" description="Acidic residues" evidence="1">
    <location>
        <begin position="8"/>
        <end position="18"/>
    </location>
</feature>
<reference evidence="2 3" key="1">
    <citation type="submission" date="2022-05" db="EMBL/GenBank/DDBJ databases">
        <authorList>
            <consortium name="Genoscope - CEA"/>
            <person name="William W."/>
        </authorList>
    </citation>
    <scope>NUCLEOTIDE SEQUENCE [LARGE SCALE GENOMIC DNA]</scope>
</reference>
<evidence type="ECO:0000313" key="2">
    <source>
        <dbReference type="EMBL" id="CAH3198236.1"/>
    </source>
</evidence>
<feature type="compositionally biased region" description="Basic and acidic residues" evidence="1">
    <location>
        <begin position="212"/>
        <end position="246"/>
    </location>
</feature>
<dbReference type="EMBL" id="CALNXI010005647">
    <property type="protein sequence ID" value="CAH3198236.1"/>
    <property type="molecule type" value="Genomic_DNA"/>
</dbReference>
<feature type="compositionally biased region" description="Basic and acidic residues" evidence="1">
    <location>
        <begin position="103"/>
        <end position="123"/>
    </location>
</feature>
<sequence length="302" mass="33088">MGDNVVDPFEDIDSEEELDKPPTPEIHHGGDSPEAPAAFSDISDNEREEARKDEAVMKPHEEASEKASENDENTSSAQEESKIESKISPVSSTAEQEEEDVDASEKGDKDVPMNEGERSEIIERNSTGLTRSKQESSLGSAEGNDEASRETTVASETTEEKRQEQTSGNTAERRRRISSSAGTDDDLDMPISPLGLGLSGTESEIVDDILKSDVSKLLPDVKEDPREESTGKRDDEEETKEDKESTEAEPTVQDEEGKCLKSESTISRVPNGQKFESDEEAGDQLIADIFGASDEEEEFVVR</sequence>
<feature type="region of interest" description="Disordered" evidence="1">
    <location>
        <begin position="1"/>
        <end position="199"/>
    </location>
</feature>
<evidence type="ECO:0000313" key="3">
    <source>
        <dbReference type="Proteomes" id="UP001159427"/>
    </source>
</evidence>
<feature type="compositionally biased region" description="Polar residues" evidence="1">
    <location>
        <begin position="124"/>
        <end position="139"/>
    </location>
</feature>
<comment type="caution">
    <text evidence="2">The sequence shown here is derived from an EMBL/GenBank/DDBJ whole genome shotgun (WGS) entry which is preliminary data.</text>
</comment>
<feature type="compositionally biased region" description="Basic and acidic residues" evidence="1">
    <location>
        <begin position="19"/>
        <end position="31"/>
    </location>
</feature>
<feature type="region of interest" description="Disordered" evidence="1">
    <location>
        <begin position="212"/>
        <end position="281"/>
    </location>
</feature>
<dbReference type="Proteomes" id="UP001159427">
    <property type="component" value="Unassembled WGS sequence"/>
</dbReference>
<evidence type="ECO:0000256" key="1">
    <source>
        <dbReference type="SAM" id="MobiDB-lite"/>
    </source>
</evidence>
<accession>A0ABN8T2X8</accession>
<feature type="compositionally biased region" description="Basic and acidic residues" evidence="1">
    <location>
        <begin position="44"/>
        <end position="69"/>
    </location>
</feature>
<keyword evidence="3" id="KW-1185">Reference proteome</keyword>